<dbReference type="EMBL" id="MHPP01000008">
    <property type="protein sequence ID" value="OGZ84922.1"/>
    <property type="molecule type" value="Genomic_DNA"/>
</dbReference>
<reference evidence="2 3" key="1">
    <citation type="journal article" date="2016" name="Nat. Commun.">
        <title>Thousands of microbial genomes shed light on interconnected biogeochemical processes in an aquifer system.</title>
        <authorList>
            <person name="Anantharaman K."/>
            <person name="Brown C.T."/>
            <person name="Hug L.A."/>
            <person name="Sharon I."/>
            <person name="Castelle C.J."/>
            <person name="Probst A.J."/>
            <person name="Thomas B.C."/>
            <person name="Singh A."/>
            <person name="Wilkins M.J."/>
            <person name="Karaoz U."/>
            <person name="Brodie E.L."/>
            <person name="Williams K.H."/>
            <person name="Hubbard S.S."/>
            <person name="Banfield J.F."/>
        </authorList>
    </citation>
    <scope>NUCLEOTIDE SEQUENCE [LARGE SCALE GENOMIC DNA]</scope>
</reference>
<evidence type="ECO:0000313" key="2">
    <source>
        <dbReference type="EMBL" id="OGZ84922.1"/>
    </source>
</evidence>
<evidence type="ECO:0000313" key="3">
    <source>
        <dbReference type="Proteomes" id="UP000177751"/>
    </source>
</evidence>
<dbReference type="Proteomes" id="UP000177751">
    <property type="component" value="Unassembled WGS sequence"/>
</dbReference>
<accession>A0A1G2JCY3</accession>
<feature type="compositionally biased region" description="Basic and acidic residues" evidence="1">
    <location>
        <begin position="1"/>
        <end position="23"/>
    </location>
</feature>
<gene>
    <name evidence="2" type="ORF">A2401_03765</name>
</gene>
<organism evidence="2 3">
    <name type="scientific">Candidatus Staskawiczbacteria bacterium RIFOXYC1_FULL_38_18</name>
    <dbReference type="NCBI Taxonomy" id="1802229"/>
    <lineage>
        <taxon>Bacteria</taxon>
        <taxon>Candidatus Staskawicziibacteriota</taxon>
    </lineage>
</organism>
<comment type="caution">
    <text evidence="2">The sequence shown here is derived from an EMBL/GenBank/DDBJ whole genome shotgun (WGS) entry which is preliminary data.</text>
</comment>
<evidence type="ECO:0000256" key="1">
    <source>
        <dbReference type="SAM" id="MobiDB-lite"/>
    </source>
</evidence>
<feature type="region of interest" description="Disordered" evidence="1">
    <location>
        <begin position="1"/>
        <end position="49"/>
    </location>
</feature>
<dbReference type="AlphaFoldDB" id="A0A1G2JCY3"/>
<name>A0A1G2JCY3_9BACT</name>
<proteinExistence type="predicted"/>
<protein>
    <submittedName>
        <fullName evidence="2">Uncharacterized protein</fullName>
    </submittedName>
</protein>
<sequence>MSEGKKEQLEPQEPDQRTPHIETGEQPQAEMPENFVEPEGKSGRWGKPVKGEVEIEGKKVEVSYREKVIELPKHRQEATGIKRIRRRELLPPFPEGLFISNHEKNITDKYKQISSNVQNREYYLKIIDYPFWNDDSEQDEIYKFLTDGRYPQDGTWCHLMNKGVTEEKEARVSKKNRDFKNEGLYFQKIFPKNASDVEGGTAHFYEKTNAELVQTEISSGILENQIGVSSLFCGTNRSWFAGGGILNPVFVFGNRNKRFVEYLDSLSANPEVDNIIDRGAPRYVLSVKKSLDSLKNRTKIKTGAEVMIPAIRHPDIKPLRWCHAELAIIPTKRSLNVLFFETGDEPEQK</sequence>